<reference evidence="1" key="1">
    <citation type="journal article" date="2020" name="Stud. Mycol.">
        <title>101 Dothideomycetes genomes: a test case for predicting lifestyles and emergence of pathogens.</title>
        <authorList>
            <person name="Haridas S."/>
            <person name="Albert R."/>
            <person name="Binder M."/>
            <person name="Bloem J."/>
            <person name="Labutti K."/>
            <person name="Salamov A."/>
            <person name="Andreopoulos B."/>
            <person name="Baker S."/>
            <person name="Barry K."/>
            <person name="Bills G."/>
            <person name="Bluhm B."/>
            <person name="Cannon C."/>
            <person name="Castanera R."/>
            <person name="Culley D."/>
            <person name="Daum C."/>
            <person name="Ezra D."/>
            <person name="Gonzalez J."/>
            <person name="Henrissat B."/>
            <person name="Kuo A."/>
            <person name="Liang C."/>
            <person name="Lipzen A."/>
            <person name="Lutzoni F."/>
            <person name="Magnuson J."/>
            <person name="Mondo S."/>
            <person name="Nolan M."/>
            <person name="Ohm R."/>
            <person name="Pangilinan J."/>
            <person name="Park H.-J."/>
            <person name="Ramirez L."/>
            <person name="Alfaro M."/>
            <person name="Sun H."/>
            <person name="Tritt A."/>
            <person name="Yoshinaga Y."/>
            <person name="Zwiers L.-H."/>
            <person name="Turgeon B."/>
            <person name="Goodwin S."/>
            <person name="Spatafora J."/>
            <person name="Crous P."/>
            <person name="Grigoriev I."/>
        </authorList>
    </citation>
    <scope>NUCLEOTIDE SEQUENCE</scope>
    <source>
        <strain evidence="1">ATCC 74209</strain>
    </source>
</reference>
<comment type="caution">
    <text evidence="1">The sequence shown here is derived from an EMBL/GenBank/DDBJ whole genome shotgun (WGS) entry which is preliminary data.</text>
</comment>
<organism evidence="1 2">
    <name type="scientific">Delitschia confertaspora ATCC 74209</name>
    <dbReference type="NCBI Taxonomy" id="1513339"/>
    <lineage>
        <taxon>Eukaryota</taxon>
        <taxon>Fungi</taxon>
        <taxon>Dikarya</taxon>
        <taxon>Ascomycota</taxon>
        <taxon>Pezizomycotina</taxon>
        <taxon>Dothideomycetes</taxon>
        <taxon>Pleosporomycetidae</taxon>
        <taxon>Pleosporales</taxon>
        <taxon>Delitschiaceae</taxon>
        <taxon>Delitschia</taxon>
    </lineage>
</organism>
<evidence type="ECO:0000313" key="2">
    <source>
        <dbReference type="Proteomes" id="UP000799536"/>
    </source>
</evidence>
<dbReference type="EMBL" id="ML993849">
    <property type="protein sequence ID" value="KAF2205825.1"/>
    <property type="molecule type" value="Genomic_DNA"/>
</dbReference>
<proteinExistence type="predicted"/>
<evidence type="ECO:0000313" key="1">
    <source>
        <dbReference type="EMBL" id="KAF2205825.1"/>
    </source>
</evidence>
<sequence length="150" mass="17185">MSMMAPRFVKSEASGPSSVDSQNELIYNPWSIQSLFHGNIMLSKKDMLHQAFTITSWTAYLHPALHSLLLMRLDMTLLPFVAVALYNATNDLNSHTKTSWLILNYLCEIYLRDDTYRANTCSRGCADPRSKIIRRAEPQHQTLKIQQLNP</sequence>
<protein>
    <submittedName>
        <fullName evidence="1">Uncharacterized protein</fullName>
    </submittedName>
</protein>
<name>A0A9P4JVB4_9PLEO</name>
<dbReference type="Proteomes" id="UP000799536">
    <property type="component" value="Unassembled WGS sequence"/>
</dbReference>
<gene>
    <name evidence="1" type="ORF">GQ43DRAFT_210983</name>
</gene>
<keyword evidence="2" id="KW-1185">Reference proteome</keyword>
<dbReference type="AlphaFoldDB" id="A0A9P4JVB4"/>
<accession>A0A9P4JVB4</accession>